<feature type="signal peptide" evidence="1">
    <location>
        <begin position="1"/>
        <end position="24"/>
    </location>
</feature>
<evidence type="ECO:0000313" key="3">
    <source>
        <dbReference type="Proteomes" id="UP000554482"/>
    </source>
</evidence>
<name>A0A7J6W0J9_THATH</name>
<keyword evidence="3" id="KW-1185">Reference proteome</keyword>
<dbReference type="Proteomes" id="UP000554482">
    <property type="component" value="Unassembled WGS sequence"/>
</dbReference>
<comment type="caution">
    <text evidence="2">The sequence shown here is derived from an EMBL/GenBank/DDBJ whole genome shotgun (WGS) entry which is preliminary data.</text>
</comment>
<reference evidence="2 3" key="1">
    <citation type="submission" date="2020-06" db="EMBL/GenBank/DDBJ databases">
        <title>Transcriptomic and genomic resources for Thalictrum thalictroides and T. hernandezii: Facilitating candidate gene discovery in an emerging model plant lineage.</title>
        <authorList>
            <person name="Arias T."/>
            <person name="Riano-Pachon D.M."/>
            <person name="Di Stilio V.S."/>
        </authorList>
    </citation>
    <scope>NUCLEOTIDE SEQUENCE [LARGE SCALE GENOMIC DNA]</scope>
    <source>
        <strain evidence="3">cv. WT478/WT964</strain>
        <tissue evidence="2">Leaves</tissue>
    </source>
</reference>
<evidence type="ECO:0000256" key="1">
    <source>
        <dbReference type="SAM" id="SignalP"/>
    </source>
</evidence>
<feature type="chain" id="PRO_5029672540" evidence="1">
    <location>
        <begin position="25"/>
        <end position="79"/>
    </location>
</feature>
<keyword evidence="1" id="KW-0732">Signal</keyword>
<gene>
    <name evidence="2" type="ORF">FRX31_020126</name>
</gene>
<protein>
    <submittedName>
        <fullName evidence="2">Uncharacterized protein</fullName>
    </submittedName>
</protein>
<dbReference type="EMBL" id="JABWDY010024385">
    <property type="protein sequence ID" value="KAF5190288.1"/>
    <property type="molecule type" value="Genomic_DNA"/>
</dbReference>
<proteinExistence type="predicted"/>
<sequence>MIDGGLALHVQMYVIYLLASTAEGSHMLGPGEAFANNLIYSHNWTLINSGDDVKQFFLMYQPPGDVALTMLAGKACAVP</sequence>
<organism evidence="2 3">
    <name type="scientific">Thalictrum thalictroides</name>
    <name type="common">Rue-anemone</name>
    <name type="synonym">Anemone thalictroides</name>
    <dbReference type="NCBI Taxonomy" id="46969"/>
    <lineage>
        <taxon>Eukaryota</taxon>
        <taxon>Viridiplantae</taxon>
        <taxon>Streptophyta</taxon>
        <taxon>Embryophyta</taxon>
        <taxon>Tracheophyta</taxon>
        <taxon>Spermatophyta</taxon>
        <taxon>Magnoliopsida</taxon>
        <taxon>Ranunculales</taxon>
        <taxon>Ranunculaceae</taxon>
        <taxon>Thalictroideae</taxon>
        <taxon>Thalictrum</taxon>
    </lineage>
</organism>
<evidence type="ECO:0000313" key="2">
    <source>
        <dbReference type="EMBL" id="KAF5190288.1"/>
    </source>
</evidence>
<dbReference type="AlphaFoldDB" id="A0A7J6W0J9"/>
<accession>A0A7J6W0J9</accession>